<reference evidence="1" key="1">
    <citation type="submission" date="2018-04" db="EMBL/GenBank/DDBJ databases">
        <title>WGS assembly of Panicum hallii.</title>
        <authorList>
            <person name="Lovell J."/>
            <person name="Jenkins J."/>
            <person name="Lowry D."/>
            <person name="Mamidi S."/>
            <person name="Sreedasyam A."/>
            <person name="Weng X."/>
            <person name="Barry K."/>
            <person name="Bonette J."/>
            <person name="Campitelli B."/>
            <person name="Daum C."/>
            <person name="Gordon S."/>
            <person name="Gould B."/>
            <person name="Lipzen A."/>
            <person name="Macqueen A."/>
            <person name="Palacio-Mejia J."/>
            <person name="Plott C."/>
            <person name="Shakirov E."/>
            <person name="Shu S."/>
            <person name="Yoshinaga Y."/>
            <person name="Zane M."/>
            <person name="Rokhsar D."/>
            <person name="Grimwood J."/>
            <person name="Schmutz J."/>
            <person name="Juenger T."/>
        </authorList>
    </citation>
    <scope>NUCLEOTIDE SEQUENCE [LARGE SCALE GENOMIC DNA]</scope>
    <source>
        <strain evidence="1">FIL2</strain>
    </source>
</reference>
<accession>A0A2T8I1G1</accession>
<dbReference type="Gramene" id="PVH31520">
    <property type="protein sequence ID" value="PVH31520"/>
    <property type="gene ID" value="PAHAL_9G169300"/>
</dbReference>
<dbReference type="AlphaFoldDB" id="A0A2T8I1G1"/>
<dbReference type="EMBL" id="CM008054">
    <property type="protein sequence ID" value="PVH31520.1"/>
    <property type="molecule type" value="Genomic_DNA"/>
</dbReference>
<protein>
    <submittedName>
        <fullName evidence="1">Uncharacterized protein</fullName>
    </submittedName>
</protein>
<organism evidence="1">
    <name type="scientific">Panicum hallii</name>
    <dbReference type="NCBI Taxonomy" id="206008"/>
    <lineage>
        <taxon>Eukaryota</taxon>
        <taxon>Viridiplantae</taxon>
        <taxon>Streptophyta</taxon>
        <taxon>Embryophyta</taxon>
        <taxon>Tracheophyta</taxon>
        <taxon>Spermatophyta</taxon>
        <taxon>Magnoliopsida</taxon>
        <taxon>Liliopsida</taxon>
        <taxon>Poales</taxon>
        <taxon>Poaceae</taxon>
        <taxon>PACMAD clade</taxon>
        <taxon>Panicoideae</taxon>
        <taxon>Panicodae</taxon>
        <taxon>Paniceae</taxon>
        <taxon>Panicinae</taxon>
        <taxon>Panicum</taxon>
        <taxon>Panicum sect. Panicum</taxon>
    </lineage>
</organism>
<dbReference type="Proteomes" id="UP000243499">
    <property type="component" value="Chromosome 9"/>
</dbReference>
<gene>
    <name evidence="1" type="ORF">PAHAL_9G169300</name>
</gene>
<name>A0A2T8I1G1_9POAL</name>
<evidence type="ECO:0000313" key="1">
    <source>
        <dbReference type="EMBL" id="PVH31520.1"/>
    </source>
</evidence>
<sequence>MKIFIYGRSYKTADVHETCLLLCNKMSVETVEQRFCRSSESCWRRVCFLLDGHLTFGCEGSCTDQHVFLQM</sequence>
<proteinExistence type="predicted"/>